<proteinExistence type="predicted"/>
<dbReference type="InterPro" id="IPR000073">
    <property type="entry name" value="AB_hydrolase_1"/>
</dbReference>
<evidence type="ECO:0000259" key="1">
    <source>
        <dbReference type="Pfam" id="PF12697"/>
    </source>
</evidence>
<dbReference type="EMBL" id="FNSV01000005">
    <property type="protein sequence ID" value="SED43283.1"/>
    <property type="molecule type" value="Genomic_DNA"/>
</dbReference>
<dbReference type="InterPro" id="IPR050266">
    <property type="entry name" value="AB_hydrolase_sf"/>
</dbReference>
<dbReference type="GO" id="GO:0047372">
    <property type="term" value="F:monoacylglycerol lipase activity"/>
    <property type="evidence" value="ECO:0007669"/>
    <property type="project" value="TreeGrafter"/>
</dbReference>
<dbReference type="RefSeq" id="WP_072946646.1">
    <property type="nucleotide sequence ID" value="NZ_FNSV01000005.1"/>
</dbReference>
<keyword evidence="3" id="KW-1185">Reference proteome</keyword>
<dbReference type="GO" id="GO:0016020">
    <property type="term" value="C:membrane"/>
    <property type="evidence" value="ECO:0007669"/>
    <property type="project" value="TreeGrafter"/>
</dbReference>
<sequence>MPRWPRLSGWLPTLGVVVLVAACGTGDDGNTSEEFAGTVDIGGGRNIYLECAGTGTPTVVFVSGLRFGADQWTMTADPASTSAFDGVAEFTRVCSYDRPGVVLGGDAVSRSDPVRQPITTSDAVADLQSLLGATDAAGPGPYVLAAHSYGGQIARLFAGTHPDEVAGLVLIDAQSEELQTLLPPEQFQEFLRLNEPPQDSLDEYPDLERVDFVRSFDEIRAAEPIRPQPLVVLSADRSVAPQIAEGVANGSLPADIDPGYGPALDAVQPKAQEDLAQLVPGAEHVTNTNSGHNINIEQPQLVVDGVRDVVDAVRDGRSEP</sequence>
<dbReference type="Pfam" id="PF12697">
    <property type="entry name" value="Abhydrolase_6"/>
    <property type="match status" value="1"/>
</dbReference>
<dbReference type="PANTHER" id="PTHR43798">
    <property type="entry name" value="MONOACYLGLYCEROL LIPASE"/>
    <property type="match status" value="1"/>
</dbReference>
<reference evidence="3" key="1">
    <citation type="submission" date="2016-10" db="EMBL/GenBank/DDBJ databases">
        <authorList>
            <person name="Varghese N."/>
            <person name="Submissions S."/>
        </authorList>
    </citation>
    <scope>NUCLEOTIDE SEQUENCE [LARGE SCALE GENOMIC DNA]</scope>
    <source>
        <strain evidence="3">DSM 44498</strain>
    </source>
</reference>
<dbReference type="GO" id="GO:0046464">
    <property type="term" value="P:acylglycerol catabolic process"/>
    <property type="evidence" value="ECO:0007669"/>
    <property type="project" value="TreeGrafter"/>
</dbReference>
<dbReference type="SUPFAM" id="SSF53474">
    <property type="entry name" value="alpha/beta-Hydrolases"/>
    <property type="match status" value="1"/>
</dbReference>
<gene>
    <name evidence="2" type="ORF">SAMN04490239_8254</name>
</gene>
<evidence type="ECO:0000313" key="3">
    <source>
        <dbReference type="Proteomes" id="UP000183561"/>
    </source>
</evidence>
<organism evidence="2 3">
    <name type="scientific">Rhodococcus koreensis</name>
    <dbReference type="NCBI Taxonomy" id="99653"/>
    <lineage>
        <taxon>Bacteria</taxon>
        <taxon>Bacillati</taxon>
        <taxon>Actinomycetota</taxon>
        <taxon>Actinomycetes</taxon>
        <taxon>Mycobacteriales</taxon>
        <taxon>Nocardiaceae</taxon>
        <taxon>Rhodococcus</taxon>
    </lineage>
</organism>
<evidence type="ECO:0000313" key="2">
    <source>
        <dbReference type="EMBL" id="SED43283.1"/>
    </source>
</evidence>
<feature type="domain" description="AB hydrolase-1" evidence="1">
    <location>
        <begin position="59"/>
        <end position="304"/>
    </location>
</feature>
<dbReference type="PANTHER" id="PTHR43798:SF33">
    <property type="entry name" value="HYDROLASE, PUTATIVE (AFU_ORTHOLOGUE AFUA_2G14860)-RELATED"/>
    <property type="match status" value="1"/>
</dbReference>
<dbReference type="OrthoDB" id="7185741at2"/>
<dbReference type="InterPro" id="IPR029058">
    <property type="entry name" value="AB_hydrolase_fold"/>
</dbReference>
<protein>
    <submittedName>
        <fullName evidence="2">Pimeloyl-ACP methyl ester carboxylesterase</fullName>
    </submittedName>
</protein>
<name>A0A1H5ALR5_9NOCA</name>
<accession>A0A1H5ALR5</accession>
<dbReference type="AlphaFoldDB" id="A0A1H5ALR5"/>
<dbReference type="PROSITE" id="PS51257">
    <property type="entry name" value="PROKAR_LIPOPROTEIN"/>
    <property type="match status" value="1"/>
</dbReference>
<dbReference type="Gene3D" id="3.40.50.1820">
    <property type="entry name" value="alpha/beta hydrolase"/>
    <property type="match status" value="1"/>
</dbReference>
<dbReference type="Proteomes" id="UP000183561">
    <property type="component" value="Unassembled WGS sequence"/>
</dbReference>